<reference evidence="2" key="1">
    <citation type="submission" date="2024-04" db="EMBL/GenBank/DDBJ databases">
        <authorList>
            <person name="Shaw F."/>
            <person name="Minotto A."/>
        </authorList>
    </citation>
    <scope>NUCLEOTIDE SEQUENCE [LARGE SCALE GENOMIC DNA]</scope>
</reference>
<evidence type="ECO:0000313" key="1">
    <source>
        <dbReference type="EMBL" id="CAL1693844.1"/>
    </source>
</evidence>
<evidence type="ECO:0008006" key="3">
    <source>
        <dbReference type="Google" id="ProtNLM"/>
    </source>
</evidence>
<dbReference type="Proteomes" id="UP001497453">
    <property type="component" value="Chromosome 1"/>
</dbReference>
<dbReference type="PANTHER" id="PTHR28630:SF3">
    <property type="entry name" value="PEROXIREDOXIN-LIKE 2C"/>
    <property type="match status" value="1"/>
</dbReference>
<dbReference type="EMBL" id="OZ037944">
    <property type="protein sequence ID" value="CAL1693844.1"/>
    <property type="molecule type" value="Genomic_DNA"/>
</dbReference>
<proteinExistence type="predicted"/>
<protein>
    <recommendedName>
        <fullName evidence="3">Thioredoxin-like protein AAED1</fullName>
    </recommendedName>
</protein>
<dbReference type="Pfam" id="PF13911">
    <property type="entry name" value="AhpC-TSA_2"/>
    <property type="match status" value="1"/>
</dbReference>
<gene>
    <name evidence="1" type="ORF">GFSPODELE1_LOCUS30</name>
</gene>
<dbReference type="InterPro" id="IPR036249">
    <property type="entry name" value="Thioredoxin-like_sf"/>
</dbReference>
<dbReference type="Gene3D" id="3.40.30.10">
    <property type="entry name" value="Glutaredoxin"/>
    <property type="match status" value="1"/>
</dbReference>
<evidence type="ECO:0000313" key="2">
    <source>
        <dbReference type="Proteomes" id="UP001497453"/>
    </source>
</evidence>
<name>A0ABP1CGM9_9APHY</name>
<organism evidence="1 2">
    <name type="scientific">Somion occarium</name>
    <dbReference type="NCBI Taxonomy" id="3059160"/>
    <lineage>
        <taxon>Eukaryota</taxon>
        <taxon>Fungi</taxon>
        <taxon>Dikarya</taxon>
        <taxon>Basidiomycota</taxon>
        <taxon>Agaricomycotina</taxon>
        <taxon>Agaricomycetes</taxon>
        <taxon>Polyporales</taxon>
        <taxon>Cerrenaceae</taxon>
        <taxon>Somion</taxon>
    </lineage>
</organism>
<dbReference type="PANTHER" id="PTHR28630">
    <property type="match status" value="1"/>
</dbReference>
<dbReference type="SUPFAM" id="SSF52833">
    <property type="entry name" value="Thioredoxin-like"/>
    <property type="match status" value="1"/>
</dbReference>
<dbReference type="InterPro" id="IPR032801">
    <property type="entry name" value="PXL2A/B/C"/>
</dbReference>
<keyword evidence="2" id="KW-1185">Reference proteome</keyword>
<dbReference type="CDD" id="cd02970">
    <property type="entry name" value="PRX_like2"/>
    <property type="match status" value="1"/>
</dbReference>
<accession>A0ABP1CGM9</accession>
<sequence>MSLSALPRQDLLEKASDVIIYDSTGKAVKFGDLFKERETIVVFIRHFFCGTCQLYVSQLATVKPESLEQAGKDLVIIGCGDFQPIKAYCETTGYKGKIYADPSRELHRLFELTESLERTPEGQQKRAYVANRSYLGGAFSSILQGPLKHLQHIGKQGNISQLGGEFILGPGNQCSYASRMQHTEDHVDVADLMREAGVQYP</sequence>